<feature type="region of interest" description="Disordered" evidence="1">
    <location>
        <begin position="119"/>
        <end position="244"/>
    </location>
</feature>
<gene>
    <name evidence="2" type="ORF">FRACYDRAFT_240540</name>
</gene>
<sequence length="244" mass="27758">MSSSSSSSSKLSFEERLTILEGSNRELQGTNRELQDTVDYQHSVLRRLLSGDRNHTDSIDRLFDMKNHHADSISFLHNTTINQRTDIRRLQEESRRDEDMIVHVQNQVETLQERSVKDNFVSLPSSSQKKIQGKLKRDDDNDGNVYPGRNNRGQVFGTDEGYYHPNKRSRLEEVNGGPPCPNPGVNISRATGRRLPPPPGRPLLPFDPRSLSNPPPPRPPIRNNNDNERKLPHDCGTPYDSFSP</sequence>
<evidence type="ECO:0000313" key="3">
    <source>
        <dbReference type="Proteomes" id="UP000095751"/>
    </source>
</evidence>
<keyword evidence="3" id="KW-1185">Reference proteome</keyword>
<proteinExistence type="predicted"/>
<dbReference type="EMBL" id="KV784359">
    <property type="protein sequence ID" value="OEU15844.1"/>
    <property type="molecule type" value="Genomic_DNA"/>
</dbReference>
<organism evidence="2 3">
    <name type="scientific">Fragilariopsis cylindrus CCMP1102</name>
    <dbReference type="NCBI Taxonomy" id="635003"/>
    <lineage>
        <taxon>Eukaryota</taxon>
        <taxon>Sar</taxon>
        <taxon>Stramenopiles</taxon>
        <taxon>Ochrophyta</taxon>
        <taxon>Bacillariophyta</taxon>
        <taxon>Bacillariophyceae</taxon>
        <taxon>Bacillariophycidae</taxon>
        <taxon>Bacillariales</taxon>
        <taxon>Bacillariaceae</taxon>
        <taxon>Fragilariopsis</taxon>
    </lineage>
</organism>
<evidence type="ECO:0000313" key="2">
    <source>
        <dbReference type="EMBL" id="OEU15844.1"/>
    </source>
</evidence>
<accession>A0A1E7FCI1</accession>
<evidence type="ECO:0000256" key="1">
    <source>
        <dbReference type="SAM" id="MobiDB-lite"/>
    </source>
</evidence>
<feature type="compositionally biased region" description="Low complexity" evidence="1">
    <location>
        <begin position="203"/>
        <end position="212"/>
    </location>
</feature>
<dbReference type="InParanoid" id="A0A1E7FCI1"/>
<name>A0A1E7FCI1_9STRA</name>
<dbReference type="KEGG" id="fcy:FRACYDRAFT_240540"/>
<protein>
    <submittedName>
        <fullName evidence="2">Uncharacterized protein</fullName>
    </submittedName>
</protein>
<dbReference type="Proteomes" id="UP000095751">
    <property type="component" value="Unassembled WGS sequence"/>
</dbReference>
<dbReference type="AlphaFoldDB" id="A0A1E7FCI1"/>
<reference evidence="2 3" key="1">
    <citation type="submission" date="2016-09" db="EMBL/GenBank/DDBJ databases">
        <title>Extensive genetic diversity and differential bi-allelic expression allows diatom success in the polar Southern Ocean.</title>
        <authorList>
            <consortium name="DOE Joint Genome Institute"/>
            <person name="Mock T."/>
            <person name="Otillar R.P."/>
            <person name="Strauss J."/>
            <person name="Dupont C."/>
            <person name="Frickenhaus S."/>
            <person name="Maumus F."/>
            <person name="Mcmullan M."/>
            <person name="Sanges R."/>
            <person name="Schmutz J."/>
            <person name="Toseland A."/>
            <person name="Valas R."/>
            <person name="Veluchamy A."/>
            <person name="Ward B.J."/>
            <person name="Allen A."/>
            <person name="Barry K."/>
            <person name="Falciatore A."/>
            <person name="Ferrante M."/>
            <person name="Fortunato A.E."/>
            <person name="Gloeckner G."/>
            <person name="Gruber A."/>
            <person name="Hipkin R."/>
            <person name="Janech M."/>
            <person name="Kroth P."/>
            <person name="Leese F."/>
            <person name="Lindquist E."/>
            <person name="Lyon B.R."/>
            <person name="Martin J."/>
            <person name="Mayer C."/>
            <person name="Parker M."/>
            <person name="Quesneville H."/>
            <person name="Raymond J."/>
            <person name="Uhlig C."/>
            <person name="Valentin K.U."/>
            <person name="Worden A.Z."/>
            <person name="Armbrust E.V."/>
            <person name="Bowler C."/>
            <person name="Green B."/>
            <person name="Moulton V."/>
            <person name="Van Oosterhout C."/>
            <person name="Grigoriev I."/>
        </authorList>
    </citation>
    <scope>NUCLEOTIDE SEQUENCE [LARGE SCALE GENOMIC DNA]</scope>
    <source>
        <strain evidence="2 3">CCMP1102</strain>
    </source>
</reference>